<gene>
    <name evidence="7 9" type="primary">prfC</name>
    <name evidence="9" type="ORF">CPELA_07390</name>
</gene>
<dbReference type="Gene3D" id="2.40.30.10">
    <property type="entry name" value="Translation factors"/>
    <property type="match status" value="1"/>
</dbReference>
<dbReference type="Gene3D" id="3.30.70.3280">
    <property type="entry name" value="Peptide chain release factor 3, domain III"/>
    <property type="match status" value="1"/>
</dbReference>
<dbReference type="PROSITE" id="PS00301">
    <property type="entry name" value="G_TR_1"/>
    <property type="match status" value="1"/>
</dbReference>
<dbReference type="EMBL" id="CP035299">
    <property type="protein sequence ID" value="QAU52738.1"/>
    <property type="molecule type" value="Genomic_DNA"/>
</dbReference>
<dbReference type="InterPro" id="IPR053905">
    <property type="entry name" value="EF-G-like_DII"/>
</dbReference>
<comment type="function">
    <text evidence="7">Increases the formation of ribosomal termination complexes and stimulates activities of RF-1 and RF-2. It binds guanine nucleotides and has strong preference for UGA stop codons. It may interact directly with the ribosome. The stimulation of RF-1 and RF-2 is significantly reduced by GTP and GDP, but not by GMP.</text>
</comment>
<dbReference type="GO" id="GO:0003924">
    <property type="term" value="F:GTPase activity"/>
    <property type="evidence" value="ECO:0007669"/>
    <property type="project" value="InterPro"/>
</dbReference>
<accession>A0A410W9V0</accession>
<keyword evidence="4 7" id="KW-0547">Nucleotide-binding</keyword>
<dbReference type="InterPro" id="IPR027417">
    <property type="entry name" value="P-loop_NTPase"/>
</dbReference>
<dbReference type="PANTHER" id="PTHR43556">
    <property type="entry name" value="PEPTIDE CHAIN RELEASE FACTOR RF3"/>
    <property type="match status" value="1"/>
</dbReference>
<dbReference type="InterPro" id="IPR031157">
    <property type="entry name" value="G_TR_CS"/>
</dbReference>
<dbReference type="InterPro" id="IPR035647">
    <property type="entry name" value="EFG_III/V"/>
</dbReference>
<keyword evidence="6 7" id="KW-0342">GTP-binding</keyword>
<reference evidence="9 10" key="1">
    <citation type="submission" date="2019-01" db="EMBL/GenBank/DDBJ databases">
        <authorList>
            <person name="Ruckert C."/>
            <person name="Busche T."/>
            <person name="Kalinowski J."/>
        </authorList>
    </citation>
    <scope>NUCLEOTIDE SEQUENCE [LARGE SCALE GENOMIC DNA]</scope>
    <source>
        <strain evidence="9 10">136/3</strain>
    </source>
</reference>
<dbReference type="SUPFAM" id="SSF54980">
    <property type="entry name" value="EF-G C-terminal domain-like"/>
    <property type="match status" value="1"/>
</dbReference>
<dbReference type="GO" id="GO:0005829">
    <property type="term" value="C:cytosol"/>
    <property type="evidence" value="ECO:0007669"/>
    <property type="project" value="TreeGrafter"/>
</dbReference>
<dbReference type="CDD" id="cd16259">
    <property type="entry name" value="RF3_III"/>
    <property type="match status" value="1"/>
</dbReference>
<dbReference type="HAMAP" id="MF_00072">
    <property type="entry name" value="Rel_fac_3"/>
    <property type="match status" value="1"/>
</dbReference>
<dbReference type="NCBIfam" id="NF001964">
    <property type="entry name" value="PRK00741.1"/>
    <property type="match status" value="1"/>
</dbReference>
<dbReference type="InterPro" id="IPR004548">
    <property type="entry name" value="PrfC"/>
</dbReference>
<dbReference type="PANTHER" id="PTHR43556:SF2">
    <property type="entry name" value="PEPTIDE CHAIN RELEASE FACTOR RF3"/>
    <property type="match status" value="1"/>
</dbReference>
<evidence type="ECO:0000256" key="7">
    <source>
        <dbReference type="HAMAP-Rule" id="MF_00072"/>
    </source>
</evidence>
<comment type="similarity">
    <text evidence="2 7">Belongs to the TRAFAC class translation factor GTPase superfamily. Classic translation factor GTPase family. PrfC subfamily.</text>
</comment>
<feature type="binding site" evidence="7">
    <location>
        <begin position="96"/>
        <end position="100"/>
    </location>
    <ligand>
        <name>GTP</name>
        <dbReference type="ChEBI" id="CHEBI:37565"/>
    </ligand>
</feature>
<dbReference type="PRINTS" id="PR00315">
    <property type="entry name" value="ELONGATNFCT"/>
</dbReference>
<evidence type="ECO:0000256" key="4">
    <source>
        <dbReference type="ARBA" id="ARBA00022741"/>
    </source>
</evidence>
<evidence type="ECO:0000256" key="3">
    <source>
        <dbReference type="ARBA" id="ARBA00022490"/>
    </source>
</evidence>
<dbReference type="NCBIfam" id="TIGR00503">
    <property type="entry name" value="prfC"/>
    <property type="match status" value="1"/>
</dbReference>
<evidence type="ECO:0000313" key="9">
    <source>
        <dbReference type="EMBL" id="QAU52738.1"/>
    </source>
</evidence>
<dbReference type="InterPro" id="IPR038467">
    <property type="entry name" value="RF3_dom_3_sf"/>
</dbReference>
<protein>
    <recommendedName>
        <fullName evidence="7 8">Peptide chain release factor 3</fullName>
        <shortName evidence="7">RF-3</shortName>
    </recommendedName>
</protein>
<dbReference type="RefSeq" id="WP_128890146.1">
    <property type="nucleotide sequence ID" value="NZ_BMCX01000003.1"/>
</dbReference>
<dbReference type="GO" id="GO:0016150">
    <property type="term" value="F:translation release factor activity, codon nonspecific"/>
    <property type="evidence" value="ECO:0007669"/>
    <property type="project" value="TreeGrafter"/>
</dbReference>
<sequence length="547" mass="59664">MSSSATTAQEASRRRTFAVIAHPDAGKSTLTEALALHAHVISEAGAVHGKAGRKATVSDWMEMEKDRGISIASSALQFEYAPEGHEGEPYMINLVDTPGHADFSEDTYRVLTAVDAAVMLIDAAKGLEPQTLKLFKVCKARGLPIITVVNKWDRPGRTPLELVDEIVDEIGLQPTPLYWPVGEAGDFRGLARLDVDGEVEEYIHFLRTAGGSTIAPEEHFDPEAAAEKEGEAWEAAAEEAELLVADGAVHDQELFLQCVTSPLIFASAMLNFGVHQILDTLCQLAPAPAGRASDPRAVEEATSAMDAERDVTDPFSGVVFKVQAGMDKNHRDSLAFMRVVSGEFDRGMQVTHAQSNRSFSTKYALTVFGRTRSTVETAFPGDIVGLVNAGSLAPGDTIYAGRKVQFPPMPQFAPEHFRTLRAKSLGKYKQFRKALDQLASEGVVQILRNDARGDAAPVMAAVGPMQFEVMQARMENEYNVETSADPIPYSVARRTTAATAPELAKQRGVEIFTRTDGELIALFSDKWRLQFIEKEHPSFELYPLVAD</sequence>
<dbReference type="InterPro" id="IPR005225">
    <property type="entry name" value="Small_GTP-bd"/>
</dbReference>
<dbReference type="InterPro" id="IPR032090">
    <property type="entry name" value="RF3_C"/>
</dbReference>
<comment type="subcellular location">
    <subcellularLocation>
        <location evidence="1 7">Cytoplasm</location>
    </subcellularLocation>
</comment>
<comment type="caution">
    <text evidence="7">Lacks conserved residue(s) required for the propagation of feature annotation.</text>
</comment>
<keyword evidence="3 7" id="KW-0963">Cytoplasm</keyword>
<dbReference type="Pfam" id="PF22042">
    <property type="entry name" value="EF-G_D2"/>
    <property type="match status" value="1"/>
</dbReference>
<evidence type="ECO:0000313" key="10">
    <source>
        <dbReference type="Proteomes" id="UP000288929"/>
    </source>
</evidence>
<dbReference type="Proteomes" id="UP000288929">
    <property type="component" value="Chromosome"/>
</dbReference>
<dbReference type="AlphaFoldDB" id="A0A410W9V0"/>
<evidence type="ECO:0000256" key="2">
    <source>
        <dbReference type="ARBA" id="ARBA00009978"/>
    </source>
</evidence>
<dbReference type="GO" id="GO:0005525">
    <property type="term" value="F:GTP binding"/>
    <property type="evidence" value="ECO:0007669"/>
    <property type="project" value="UniProtKB-UniRule"/>
</dbReference>
<keyword evidence="5 7" id="KW-0648">Protein biosynthesis</keyword>
<dbReference type="InterPro" id="IPR000795">
    <property type="entry name" value="T_Tr_GTP-bd_dom"/>
</dbReference>
<evidence type="ECO:0000256" key="6">
    <source>
        <dbReference type="ARBA" id="ARBA00023134"/>
    </source>
</evidence>
<dbReference type="OrthoDB" id="9801472at2"/>
<dbReference type="Pfam" id="PF00009">
    <property type="entry name" value="GTP_EFTU"/>
    <property type="match status" value="1"/>
</dbReference>
<dbReference type="GO" id="GO:0006449">
    <property type="term" value="P:regulation of translational termination"/>
    <property type="evidence" value="ECO:0007669"/>
    <property type="project" value="UniProtKB-UniRule"/>
</dbReference>
<dbReference type="SUPFAM" id="SSF50447">
    <property type="entry name" value="Translation proteins"/>
    <property type="match status" value="1"/>
</dbReference>
<dbReference type="PROSITE" id="PS51722">
    <property type="entry name" value="G_TR_2"/>
    <property type="match status" value="1"/>
</dbReference>
<evidence type="ECO:0000256" key="5">
    <source>
        <dbReference type="ARBA" id="ARBA00022917"/>
    </source>
</evidence>
<dbReference type="SUPFAM" id="SSF52540">
    <property type="entry name" value="P-loop containing nucleoside triphosphate hydrolases"/>
    <property type="match status" value="1"/>
</dbReference>
<dbReference type="GO" id="GO:0016149">
    <property type="term" value="F:translation release factor activity, codon specific"/>
    <property type="evidence" value="ECO:0007669"/>
    <property type="project" value="UniProtKB-UniRule"/>
</dbReference>
<dbReference type="Pfam" id="PF16658">
    <property type="entry name" value="RF3_C"/>
    <property type="match status" value="1"/>
</dbReference>
<organism evidence="9 10">
    <name type="scientific">Corynebacterium pelargi</name>
    <dbReference type="NCBI Taxonomy" id="1471400"/>
    <lineage>
        <taxon>Bacteria</taxon>
        <taxon>Bacillati</taxon>
        <taxon>Actinomycetota</taxon>
        <taxon>Actinomycetes</taxon>
        <taxon>Mycobacteriales</taxon>
        <taxon>Corynebacteriaceae</taxon>
        <taxon>Corynebacterium</taxon>
    </lineage>
</organism>
<dbReference type="InterPro" id="IPR009000">
    <property type="entry name" value="Transl_B-barrel_sf"/>
</dbReference>
<evidence type="ECO:0000256" key="1">
    <source>
        <dbReference type="ARBA" id="ARBA00004496"/>
    </source>
</evidence>
<name>A0A410W9V0_9CORY</name>
<dbReference type="KEGG" id="cpeg:CPELA_07390"/>
<dbReference type="NCBIfam" id="TIGR00231">
    <property type="entry name" value="small_GTP"/>
    <property type="match status" value="1"/>
</dbReference>
<keyword evidence="10" id="KW-1185">Reference proteome</keyword>
<evidence type="ECO:0000256" key="8">
    <source>
        <dbReference type="NCBIfam" id="TIGR00503"/>
    </source>
</evidence>
<dbReference type="Gene3D" id="3.40.50.300">
    <property type="entry name" value="P-loop containing nucleotide triphosphate hydrolases"/>
    <property type="match status" value="1"/>
</dbReference>
<proteinExistence type="inferred from homology"/>